<dbReference type="Proteomes" id="UP000193450">
    <property type="component" value="Chromosome"/>
</dbReference>
<evidence type="ECO:0000313" key="2">
    <source>
        <dbReference type="Proteomes" id="UP000193450"/>
    </source>
</evidence>
<dbReference type="RefSeq" id="WP_085760277.1">
    <property type="nucleotide sequence ID" value="NZ_CP019343.1"/>
</dbReference>
<proteinExistence type="predicted"/>
<evidence type="ECO:0000313" key="1">
    <source>
        <dbReference type="EMBL" id="ARN76075.1"/>
    </source>
</evidence>
<gene>
    <name evidence="1" type="ORF">BST96_19430</name>
</gene>
<protein>
    <submittedName>
        <fullName evidence="1">Transcriptional regulator</fullName>
    </submittedName>
</protein>
<dbReference type="KEGG" id="osg:BST96_19430"/>
<dbReference type="InterPro" id="IPR009387">
    <property type="entry name" value="HigB-2"/>
</dbReference>
<dbReference type="EMBL" id="CP019343">
    <property type="protein sequence ID" value="ARN76075.1"/>
    <property type="molecule type" value="Genomic_DNA"/>
</dbReference>
<dbReference type="OrthoDB" id="197283at2"/>
<dbReference type="PIRSF" id="PIRSF039032">
    <property type="entry name" value="HigB-2"/>
    <property type="match status" value="1"/>
</dbReference>
<dbReference type="AlphaFoldDB" id="A0A1X9NJQ9"/>
<keyword evidence="2" id="KW-1185">Reference proteome</keyword>
<name>A0A1X9NJQ9_9GAMM</name>
<accession>A0A1X9NJQ9</accession>
<sequence>MDVIEIPHFTDVVASYLSDDEYAALQWYLLLNPDAGDLIQGTGGIRKVRWFTSWYGKRGGLRVIYYYRRKPMEIWMLTVYSKSKKQDLTTRDKEVLKQIVREIKYD</sequence>
<dbReference type="STRING" id="716816.BST96_19430"/>
<organism evidence="1 2">
    <name type="scientific">Oceanicoccus sagamiensis</name>
    <dbReference type="NCBI Taxonomy" id="716816"/>
    <lineage>
        <taxon>Bacteria</taxon>
        <taxon>Pseudomonadati</taxon>
        <taxon>Pseudomonadota</taxon>
        <taxon>Gammaproteobacteria</taxon>
        <taxon>Cellvibrionales</taxon>
        <taxon>Spongiibacteraceae</taxon>
        <taxon>Oceanicoccus</taxon>
    </lineage>
</organism>
<reference evidence="1 2" key="1">
    <citation type="submission" date="2016-11" db="EMBL/GenBank/DDBJ databases">
        <title>Trade-off between light-utilization and light-protection in marine flavobacteria.</title>
        <authorList>
            <person name="Kumagai Y."/>
        </authorList>
    </citation>
    <scope>NUCLEOTIDE SEQUENCE [LARGE SCALE GENOMIC DNA]</scope>
    <source>
        <strain evidence="1 2">NBRC 107125</strain>
    </source>
</reference>